<feature type="chain" id="PRO_5013063395" evidence="1">
    <location>
        <begin position="18"/>
        <end position="157"/>
    </location>
</feature>
<proteinExistence type="predicted"/>
<keyword evidence="3" id="KW-1185">Reference proteome</keyword>
<feature type="signal peptide" evidence="1">
    <location>
        <begin position="1"/>
        <end position="17"/>
    </location>
</feature>
<name>A0A1K1QLN0_9FLAO</name>
<evidence type="ECO:0000256" key="1">
    <source>
        <dbReference type="SAM" id="SignalP"/>
    </source>
</evidence>
<gene>
    <name evidence="2" type="ORF">SAMN05660313_02753</name>
</gene>
<keyword evidence="1" id="KW-0732">Signal</keyword>
<dbReference type="Proteomes" id="UP000183257">
    <property type="component" value="Unassembled WGS sequence"/>
</dbReference>
<accession>A0A1K1QLN0</accession>
<dbReference type="STRING" id="76595.SAMN05660313_02753"/>
<sequence length="157" mass="18387">MKKLTILFLLTSLFSYAQVDYKGLIKNIEDVTIKTDIKDHFKGIPFDLEYGDLEFNDERFLRLYGVIINKVKFSSGWSGTNIDITPFDEKADYNKIKNKLIELYGVAETNVTDSRIKHNWETNDKLITLTINLEEEDEQTLGQFKDFEDFEITLKQQ</sequence>
<dbReference type="RefSeq" id="WP_072304381.1">
    <property type="nucleotide sequence ID" value="NZ_FPIY01000004.1"/>
</dbReference>
<dbReference type="EMBL" id="FPIY01000004">
    <property type="protein sequence ID" value="SFW60553.1"/>
    <property type="molecule type" value="Genomic_DNA"/>
</dbReference>
<evidence type="ECO:0000313" key="2">
    <source>
        <dbReference type="EMBL" id="SFW60553.1"/>
    </source>
</evidence>
<protein>
    <submittedName>
        <fullName evidence="2">Uncharacterized protein</fullName>
    </submittedName>
</protein>
<organism evidence="2 3">
    <name type="scientific">Cellulophaga fucicola</name>
    <dbReference type="NCBI Taxonomy" id="76595"/>
    <lineage>
        <taxon>Bacteria</taxon>
        <taxon>Pseudomonadati</taxon>
        <taxon>Bacteroidota</taxon>
        <taxon>Flavobacteriia</taxon>
        <taxon>Flavobacteriales</taxon>
        <taxon>Flavobacteriaceae</taxon>
        <taxon>Cellulophaga</taxon>
    </lineage>
</organism>
<dbReference type="AlphaFoldDB" id="A0A1K1QLN0"/>
<reference evidence="3" key="1">
    <citation type="submission" date="2016-11" db="EMBL/GenBank/DDBJ databases">
        <authorList>
            <person name="Varghese N."/>
            <person name="Submissions S."/>
        </authorList>
    </citation>
    <scope>NUCLEOTIDE SEQUENCE [LARGE SCALE GENOMIC DNA]</scope>
    <source>
        <strain evidence="3">DSM 24786</strain>
    </source>
</reference>
<evidence type="ECO:0000313" key="3">
    <source>
        <dbReference type="Proteomes" id="UP000183257"/>
    </source>
</evidence>
<dbReference type="OrthoDB" id="1435835at2"/>